<dbReference type="InterPro" id="IPR003395">
    <property type="entry name" value="RecF/RecN/SMC_N"/>
</dbReference>
<dbReference type="GO" id="GO:0006281">
    <property type="term" value="P:DNA repair"/>
    <property type="evidence" value="ECO:0007669"/>
    <property type="project" value="UniProtKB-KW"/>
</dbReference>
<accession>A0A1I1MAW7</accession>
<dbReference type="SUPFAM" id="SSF52540">
    <property type="entry name" value="P-loop containing nucleoside triphosphate hydrolases"/>
    <property type="match status" value="2"/>
</dbReference>
<proteinExistence type="inferred from homology"/>
<dbReference type="InterPro" id="IPR004604">
    <property type="entry name" value="DNA_recomb/repair_RecN"/>
</dbReference>
<evidence type="ECO:0000259" key="11">
    <source>
        <dbReference type="Pfam" id="PF02463"/>
    </source>
</evidence>
<dbReference type="Pfam" id="PF02463">
    <property type="entry name" value="SMC_N"/>
    <property type="match status" value="1"/>
</dbReference>
<keyword evidence="4" id="KW-0547">Nucleotide-binding</keyword>
<dbReference type="NCBIfam" id="TIGR00634">
    <property type="entry name" value="recN"/>
    <property type="match status" value="1"/>
</dbReference>
<evidence type="ECO:0000256" key="9">
    <source>
        <dbReference type="PIRNR" id="PIRNR003128"/>
    </source>
</evidence>
<evidence type="ECO:0000313" key="12">
    <source>
        <dbReference type="EMBL" id="SFC81992.1"/>
    </source>
</evidence>
<keyword evidence="7 9" id="KW-0234">DNA repair</keyword>
<dbReference type="GO" id="GO:0006310">
    <property type="term" value="P:DNA recombination"/>
    <property type="evidence" value="ECO:0007669"/>
    <property type="project" value="InterPro"/>
</dbReference>
<dbReference type="PANTHER" id="PTHR11059">
    <property type="entry name" value="DNA REPAIR PROTEIN RECN"/>
    <property type="match status" value="1"/>
</dbReference>
<feature type="domain" description="RecF/RecN/SMC N-terminal" evidence="11">
    <location>
        <begin position="2"/>
        <end position="511"/>
    </location>
</feature>
<evidence type="ECO:0000313" key="13">
    <source>
        <dbReference type="Proteomes" id="UP000199514"/>
    </source>
</evidence>
<dbReference type="Gene3D" id="3.40.50.300">
    <property type="entry name" value="P-loop containing nucleotide triphosphate hydrolases"/>
    <property type="match status" value="2"/>
</dbReference>
<evidence type="ECO:0000256" key="2">
    <source>
        <dbReference type="ARBA" id="ARBA00009441"/>
    </source>
</evidence>
<comment type="function">
    <text evidence="1 9">May be involved in recombinational repair of damaged DNA.</text>
</comment>
<dbReference type="OrthoDB" id="9806954at2"/>
<evidence type="ECO:0000256" key="8">
    <source>
        <dbReference type="ARBA" id="ARBA00033408"/>
    </source>
</evidence>
<sequence>MLTHLLIKNYALIRELELMPNRELNVITGETGAGKSIMLGAIGLLLGNRADTKALFDQTEKCIIEGTFEVAGYDMAELFEEAEIDYDDTCLIRREISPSGKSRTFINDTPVNLDVLRRVGAQLMDIHSQHDTLQLGSAAFQIGIVDNYAQNKAHRQAYTQTFTAWKQAETRLKSLRDQAAQAQKESDYNQFLLDELLAAKLAPNEQTELEQEQNLLENAEDIKLKLQQAIAYLTEGEDAPVVPRLKIVQQLLDKLGHFSENYRTLAQRLQACFAEARDIADEIEGEEQSIEVDNERIAFVQERLDLIYHLQKKHGANSTKELLDIQAELEQKVGLLLSLDEDISEAEKQTQTLQKQAINIAQTLTETRTAAIEPIETELKNLFREVGMPNATIKIKLEVAASLTPNGADMVTFLFSANKGVAPQELKNVASGGEFSRLMLLIKYILAGKTALPTIIFDEIDTGISGEIAIKVGGIMQQMGKKHQIIAITHLPQIAARGKAHYYVYKDNSGEKTVSKIRQLKPSEQIVEIAQMISGEPPSPASLDHARELLEMSH</sequence>
<evidence type="ECO:0000256" key="10">
    <source>
        <dbReference type="SAM" id="Coils"/>
    </source>
</evidence>
<organism evidence="12 13">
    <name type="scientific">Flexibacter flexilis DSM 6793</name>
    <dbReference type="NCBI Taxonomy" id="927664"/>
    <lineage>
        <taxon>Bacteria</taxon>
        <taxon>Pseudomonadati</taxon>
        <taxon>Bacteroidota</taxon>
        <taxon>Cytophagia</taxon>
        <taxon>Cytophagales</taxon>
        <taxon>Flexibacteraceae</taxon>
        <taxon>Flexibacter</taxon>
    </lineage>
</organism>
<keyword evidence="13" id="KW-1185">Reference proteome</keyword>
<dbReference type="InterPro" id="IPR027417">
    <property type="entry name" value="P-loop_NTPase"/>
</dbReference>
<protein>
    <recommendedName>
        <fullName evidence="3 9">DNA repair protein RecN</fullName>
    </recommendedName>
    <alternativeName>
        <fullName evidence="8 9">Recombination protein N</fullName>
    </alternativeName>
</protein>
<evidence type="ECO:0000256" key="5">
    <source>
        <dbReference type="ARBA" id="ARBA00022763"/>
    </source>
</evidence>
<evidence type="ECO:0000256" key="6">
    <source>
        <dbReference type="ARBA" id="ARBA00022840"/>
    </source>
</evidence>
<comment type="similarity">
    <text evidence="2 9">Belongs to the RecN family.</text>
</comment>
<name>A0A1I1MAW7_9BACT</name>
<dbReference type="GO" id="GO:0005524">
    <property type="term" value="F:ATP binding"/>
    <property type="evidence" value="ECO:0007669"/>
    <property type="project" value="UniProtKB-KW"/>
</dbReference>
<dbReference type="CDD" id="cd03241">
    <property type="entry name" value="ABC_RecN"/>
    <property type="match status" value="2"/>
</dbReference>
<keyword evidence="6" id="KW-0067">ATP-binding</keyword>
<keyword evidence="5 9" id="KW-0227">DNA damage</keyword>
<dbReference type="RefSeq" id="WP_091515119.1">
    <property type="nucleotide sequence ID" value="NZ_FOLE01000010.1"/>
</dbReference>
<feature type="coiled-coil region" evidence="10">
    <location>
        <begin position="165"/>
        <end position="229"/>
    </location>
</feature>
<evidence type="ECO:0000256" key="3">
    <source>
        <dbReference type="ARBA" id="ARBA00021315"/>
    </source>
</evidence>
<evidence type="ECO:0000256" key="1">
    <source>
        <dbReference type="ARBA" id="ARBA00003618"/>
    </source>
</evidence>
<dbReference type="EMBL" id="FOLE01000010">
    <property type="protein sequence ID" value="SFC81992.1"/>
    <property type="molecule type" value="Genomic_DNA"/>
</dbReference>
<dbReference type="GO" id="GO:0043590">
    <property type="term" value="C:bacterial nucleoid"/>
    <property type="evidence" value="ECO:0007669"/>
    <property type="project" value="TreeGrafter"/>
</dbReference>
<dbReference type="PANTHER" id="PTHR11059:SF0">
    <property type="entry name" value="DNA REPAIR PROTEIN RECN"/>
    <property type="match status" value="1"/>
</dbReference>
<keyword evidence="10" id="KW-0175">Coiled coil</keyword>
<evidence type="ECO:0000256" key="7">
    <source>
        <dbReference type="ARBA" id="ARBA00023204"/>
    </source>
</evidence>
<gene>
    <name evidence="12" type="ORF">SAMN05421780_11088</name>
</gene>
<dbReference type="Proteomes" id="UP000199514">
    <property type="component" value="Unassembled WGS sequence"/>
</dbReference>
<dbReference type="STRING" id="927664.SAMN05421780_11088"/>
<dbReference type="GO" id="GO:0009432">
    <property type="term" value="P:SOS response"/>
    <property type="evidence" value="ECO:0007669"/>
    <property type="project" value="TreeGrafter"/>
</dbReference>
<evidence type="ECO:0000256" key="4">
    <source>
        <dbReference type="ARBA" id="ARBA00022741"/>
    </source>
</evidence>
<dbReference type="AlphaFoldDB" id="A0A1I1MAW7"/>
<dbReference type="PIRSF" id="PIRSF003128">
    <property type="entry name" value="RecN"/>
    <property type="match status" value="1"/>
</dbReference>
<reference evidence="12 13" key="1">
    <citation type="submission" date="2016-10" db="EMBL/GenBank/DDBJ databases">
        <authorList>
            <person name="de Groot N.N."/>
        </authorList>
    </citation>
    <scope>NUCLEOTIDE SEQUENCE [LARGE SCALE GENOMIC DNA]</scope>
    <source>
        <strain evidence="12 13">DSM 6793</strain>
    </source>
</reference>